<dbReference type="PANTHER" id="PTHR30204:SF94">
    <property type="entry name" value="HEAVY METAL-DEPENDENT TRANSCRIPTIONAL REGULATOR HI_0293-RELATED"/>
    <property type="match status" value="1"/>
</dbReference>
<keyword evidence="7" id="KW-1185">Reference proteome</keyword>
<proteinExistence type="predicted"/>
<dbReference type="PANTHER" id="PTHR30204">
    <property type="entry name" value="REDOX-CYCLING DRUG-SENSING TRANSCRIPTIONAL ACTIVATOR SOXR"/>
    <property type="match status" value="1"/>
</dbReference>
<evidence type="ECO:0000313" key="6">
    <source>
        <dbReference type="EMBL" id="RNJ48166.1"/>
    </source>
</evidence>
<dbReference type="AlphaFoldDB" id="A0A3M9XK87"/>
<protein>
    <submittedName>
        <fullName evidence="6">MerR family transcriptional regulator</fullName>
    </submittedName>
</protein>
<dbReference type="Gene3D" id="1.10.1660.10">
    <property type="match status" value="1"/>
</dbReference>
<dbReference type="SUPFAM" id="SSF46955">
    <property type="entry name" value="Putative DNA-binding domain"/>
    <property type="match status" value="1"/>
</dbReference>
<keyword evidence="2" id="KW-0238">DNA-binding</keyword>
<reference evidence="6 7" key="1">
    <citation type="submission" date="2018-08" db="EMBL/GenBank/DDBJ databases">
        <title>Genome sequence of Methylocystis hirsuta CSC1, a methanotroph able to accumulate PHAs.</title>
        <authorList>
            <person name="Bordel S."/>
            <person name="Rodriguez E."/>
            <person name="Gancedo J."/>
            <person name="Munoz R."/>
        </authorList>
    </citation>
    <scope>NUCLEOTIDE SEQUENCE [LARGE SCALE GENOMIC DNA]</scope>
    <source>
        <strain evidence="6 7">CSC1</strain>
    </source>
</reference>
<dbReference type="OrthoDB" id="9802944at2"/>
<dbReference type="RefSeq" id="WP_123177910.1">
    <property type="nucleotide sequence ID" value="NZ_QWDD01000003.1"/>
</dbReference>
<sequence>MKQKNGLSIGESSKQSGVNIDTIRYYEKIGVMPVPDRSASGYRLYGADHLKRLSFVRRSRQLGFSLDEIRGLLRLVDGDAYTCAQVRKLTLDHLAEIRRKIADLKRLERVMAEMAAQCSGDRVPECAVIDALFDTRPPAVESSGRQPPMPTATSVMRRR</sequence>
<dbReference type="InterPro" id="IPR009061">
    <property type="entry name" value="DNA-bd_dom_put_sf"/>
</dbReference>
<evidence type="ECO:0000259" key="5">
    <source>
        <dbReference type="PROSITE" id="PS50937"/>
    </source>
</evidence>
<dbReference type="CDD" id="cd04785">
    <property type="entry name" value="HTH_CadR-PbrR-like"/>
    <property type="match status" value="1"/>
</dbReference>
<evidence type="ECO:0000256" key="4">
    <source>
        <dbReference type="SAM" id="MobiDB-lite"/>
    </source>
</evidence>
<dbReference type="InterPro" id="IPR000551">
    <property type="entry name" value="MerR-type_HTH_dom"/>
</dbReference>
<dbReference type="SMART" id="SM00422">
    <property type="entry name" value="HTH_MERR"/>
    <property type="match status" value="1"/>
</dbReference>
<accession>A0A3M9XK87</accession>
<keyword evidence="3" id="KW-0804">Transcription</keyword>
<dbReference type="PROSITE" id="PS50937">
    <property type="entry name" value="HTH_MERR_2"/>
    <property type="match status" value="1"/>
</dbReference>
<dbReference type="InterPro" id="IPR047057">
    <property type="entry name" value="MerR_fam"/>
</dbReference>
<evidence type="ECO:0000313" key="7">
    <source>
        <dbReference type="Proteomes" id="UP000268623"/>
    </source>
</evidence>
<feature type="domain" description="HTH merR-type" evidence="5">
    <location>
        <begin position="6"/>
        <end position="75"/>
    </location>
</feature>
<dbReference type="GO" id="GO:0003700">
    <property type="term" value="F:DNA-binding transcription factor activity"/>
    <property type="evidence" value="ECO:0007669"/>
    <property type="project" value="InterPro"/>
</dbReference>
<dbReference type="EMBL" id="QWDD01000003">
    <property type="protein sequence ID" value="RNJ48166.1"/>
    <property type="molecule type" value="Genomic_DNA"/>
</dbReference>
<dbReference type="Proteomes" id="UP000268623">
    <property type="component" value="Unassembled WGS sequence"/>
</dbReference>
<gene>
    <name evidence="6" type="ORF">D1O30_20320</name>
</gene>
<name>A0A3M9XK87_9HYPH</name>
<dbReference type="PRINTS" id="PR00040">
    <property type="entry name" value="HTHMERR"/>
</dbReference>
<organism evidence="6 7">
    <name type="scientific">Methylocystis hirsuta</name>
    <dbReference type="NCBI Taxonomy" id="369798"/>
    <lineage>
        <taxon>Bacteria</taxon>
        <taxon>Pseudomonadati</taxon>
        <taxon>Pseudomonadota</taxon>
        <taxon>Alphaproteobacteria</taxon>
        <taxon>Hyphomicrobiales</taxon>
        <taxon>Methylocystaceae</taxon>
        <taxon>Methylocystis</taxon>
    </lineage>
</organism>
<dbReference type="GO" id="GO:0003677">
    <property type="term" value="F:DNA binding"/>
    <property type="evidence" value="ECO:0007669"/>
    <property type="project" value="UniProtKB-KW"/>
</dbReference>
<evidence type="ECO:0000256" key="3">
    <source>
        <dbReference type="ARBA" id="ARBA00023163"/>
    </source>
</evidence>
<dbReference type="InterPro" id="IPR015358">
    <property type="entry name" value="Tscrpt_reg_MerR_DNA-bd"/>
</dbReference>
<keyword evidence="1" id="KW-0805">Transcription regulation</keyword>
<evidence type="ECO:0000256" key="1">
    <source>
        <dbReference type="ARBA" id="ARBA00023015"/>
    </source>
</evidence>
<evidence type="ECO:0000256" key="2">
    <source>
        <dbReference type="ARBA" id="ARBA00023125"/>
    </source>
</evidence>
<dbReference type="Pfam" id="PF09278">
    <property type="entry name" value="MerR-DNA-bind"/>
    <property type="match status" value="1"/>
</dbReference>
<comment type="caution">
    <text evidence="6">The sequence shown here is derived from an EMBL/GenBank/DDBJ whole genome shotgun (WGS) entry which is preliminary data.</text>
</comment>
<dbReference type="Pfam" id="PF00376">
    <property type="entry name" value="MerR"/>
    <property type="match status" value="1"/>
</dbReference>
<feature type="region of interest" description="Disordered" evidence="4">
    <location>
        <begin position="137"/>
        <end position="159"/>
    </location>
</feature>